<name>A0ABU2FY24_9EURY</name>
<keyword evidence="1" id="KW-0812">Transmembrane</keyword>
<evidence type="ECO:0000313" key="2">
    <source>
        <dbReference type="EMBL" id="MDS0292838.1"/>
    </source>
</evidence>
<keyword evidence="1" id="KW-1133">Transmembrane helix</keyword>
<comment type="caution">
    <text evidence="2">The sequence shown here is derived from an EMBL/GenBank/DDBJ whole genome shotgun (WGS) entry which is preliminary data.</text>
</comment>
<feature type="transmembrane region" description="Helical" evidence="1">
    <location>
        <begin position="6"/>
        <end position="29"/>
    </location>
</feature>
<dbReference type="Proteomes" id="UP001254813">
    <property type="component" value="Unassembled WGS sequence"/>
</dbReference>
<gene>
    <name evidence="2" type="ORF">NDI79_01480</name>
</gene>
<accession>A0ABU2FY24</accession>
<organism evidence="2 3">
    <name type="scientific">Halogeometricum luteum</name>
    <dbReference type="NCBI Taxonomy" id="2950537"/>
    <lineage>
        <taxon>Archaea</taxon>
        <taxon>Methanobacteriati</taxon>
        <taxon>Methanobacteriota</taxon>
        <taxon>Stenosarchaea group</taxon>
        <taxon>Halobacteria</taxon>
        <taxon>Halobacteriales</taxon>
        <taxon>Haloferacaceae</taxon>
        <taxon>Halogeometricum</taxon>
    </lineage>
</organism>
<evidence type="ECO:0000256" key="1">
    <source>
        <dbReference type="SAM" id="Phobius"/>
    </source>
</evidence>
<dbReference type="RefSeq" id="WP_310926677.1">
    <property type="nucleotide sequence ID" value="NZ_JAMQOQ010000001.1"/>
</dbReference>
<dbReference type="EMBL" id="JAMQOQ010000001">
    <property type="protein sequence ID" value="MDS0292838.1"/>
    <property type="molecule type" value="Genomic_DNA"/>
</dbReference>
<reference evidence="2 3" key="1">
    <citation type="submission" date="2022-06" db="EMBL/GenBank/DDBJ databases">
        <title>Halogeometricum sp. a new haloarchaeum isolate from saline soil.</title>
        <authorList>
            <person name="Strakova D."/>
            <person name="Galisteo C."/>
            <person name="Sanchez-Porro C."/>
            <person name="Ventosa A."/>
        </authorList>
    </citation>
    <scope>NUCLEOTIDE SEQUENCE [LARGE SCALE GENOMIC DNA]</scope>
    <source>
        <strain evidence="3">S3BR25-2</strain>
    </source>
</reference>
<protein>
    <submittedName>
        <fullName evidence="2">Uncharacterized protein</fullName>
    </submittedName>
</protein>
<keyword evidence="3" id="KW-1185">Reference proteome</keyword>
<sequence>MSIREWAAFGIDLAHILLLSVVYVVGLTAMTANARVRRACLDIRTSADWRSNGRPN</sequence>
<proteinExistence type="predicted"/>
<keyword evidence="1" id="KW-0472">Membrane</keyword>
<evidence type="ECO:0000313" key="3">
    <source>
        <dbReference type="Proteomes" id="UP001254813"/>
    </source>
</evidence>